<evidence type="ECO:0000313" key="13">
    <source>
        <dbReference type="EMBL" id="MXP38850.1"/>
    </source>
</evidence>
<dbReference type="PRINTS" id="PR01159">
    <property type="entry name" value="DNAGYRASEB"/>
</dbReference>
<keyword evidence="4 10" id="KW-0547">Nucleotide-binding</keyword>
<dbReference type="GO" id="GO:0046872">
    <property type="term" value="F:metal ion binding"/>
    <property type="evidence" value="ECO:0007669"/>
    <property type="project" value="UniProtKB-KW"/>
</dbReference>
<dbReference type="CDD" id="cd00822">
    <property type="entry name" value="TopoII_Trans_DNA_gyrase"/>
    <property type="match status" value="1"/>
</dbReference>
<feature type="site" description="Interaction with DNA" evidence="10">
    <location>
        <position position="478"/>
    </location>
</feature>
<evidence type="ECO:0000256" key="6">
    <source>
        <dbReference type="ARBA" id="ARBA00022842"/>
    </source>
</evidence>
<protein>
    <recommendedName>
        <fullName evidence="10">DNA topoisomerase 4 subunit B</fullName>
        <ecNumber evidence="10">5.6.2.2</ecNumber>
    </recommendedName>
    <alternativeName>
        <fullName evidence="10">Topoisomerase IV subunit B</fullName>
    </alternativeName>
</protein>
<keyword evidence="9 10" id="KW-0413">Isomerase</keyword>
<evidence type="ECO:0000313" key="14">
    <source>
        <dbReference type="Proteomes" id="UP000430021"/>
    </source>
</evidence>
<feature type="domain" description="Toprim" evidence="11">
    <location>
        <begin position="444"/>
        <end position="558"/>
    </location>
</feature>
<dbReference type="CDD" id="cd16928">
    <property type="entry name" value="HATPase_GyrB-like"/>
    <property type="match status" value="1"/>
</dbReference>
<evidence type="ECO:0000256" key="8">
    <source>
        <dbReference type="ARBA" id="ARBA00023125"/>
    </source>
</evidence>
<feature type="binding site" evidence="10">
    <location>
        <position position="20"/>
    </location>
    <ligand>
        <name>ATP</name>
        <dbReference type="ChEBI" id="CHEBI:30616"/>
    </ligand>
</feature>
<keyword evidence="5 10" id="KW-0067">ATP-binding</keyword>
<evidence type="ECO:0000256" key="9">
    <source>
        <dbReference type="ARBA" id="ARBA00023235"/>
    </source>
</evidence>
<dbReference type="EMBL" id="JACICE010000002">
    <property type="protein sequence ID" value="MBB3776062.1"/>
    <property type="molecule type" value="Genomic_DNA"/>
</dbReference>
<dbReference type="InterPro" id="IPR014721">
    <property type="entry name" value="Ribsml_uS5_D2-typ_fold_subgr"/>
</dbReference>
<dbReference type="Pfam" id="PF00986">
    <property type="entry name" value="DNA_gyraseB_C"/>
    <property type="match status" value="1"/>
</dbReference>
<feature type="binding site" evidence="10">
    <location>
        <position position="362"/>
    </location>
    <ligand>
        <name>ATP</name>
        <dbReference type="ChEBI" id="CHEBI:30616"/>
    </ligand>
</feature>
<dbReference type="Pfam" id="PF02518">
    <property type="entry name" value="HATPase_c"/>
    <property type="match status" value="1"/>
</dbReference>
<dbReference type="InterPro" id="IPR020568">
    <property type="entry name" value="Ribosomal_Su5_D2-typ_SF"/>
</dbReference>
<comment type="catalytic activity">
    <reaction evidence="1 10">
        <text>ATP-dependent breakage, passage and rejoining of double-stranded DNA.</text>
        <dbReference type="EC" id="5.6.2.2"/>
    </reaction>
</comment>
<name>A0A6I4UIZ0_9SPHN</name>
<dbReference type="InterPro" id="IPR006171">
    <property type="entry name" value="TOPRIM_dom"/>
</dbReference>
<feature type="binding site" evidence="10">
    <location>
        <position position="60"/>
    </location>
    <ligand>
        <name>ATP</name>
        <dbReference type="ChEBI" id="CHEBI:30616"/>
    </ligand>
</feature>
<keyword evidence="15" id="KW-1185">Reference proteome</keyword>
<dbReference type="PANTHER" id="PTHR45866:SF4">
    <property type="entry name" value="DNA TOPOISOMERASE 4 SUBUNIT B"/>
    <property type="match status" value="1"/>
</dbReference>
<keyword evidence="8 10" id="KW-0238">DNA-binding</keyword>
<comment type="similarity">
    <text evidence="10">Belongs to the type II topoisomerase family. ParE type 1 subfamily.</text>
</comment>
<dbReference type="EMBL" id="WTYB01000002">
    <property type="protein sequence ID" value="MXP38850.1"/>
    <property type="molecule type" value="Genomic_DNA"/>
</dbReference>
<dbReference type="GO" id="GO:0003918">
    <property type="term" value="F:DNA topoisomerase type II (double strand cut, ATP-hydrolyzing) activity"/>
    <property type="evidence" value="ECO:0007669"/>
    <property type="project" value="UniProtKB-UniRule"/>
</dbReference>
<dbReference type="Gene3D" id="3.30.230.10">
    <property type="match status" value="1"/>
</dbReference>
<dbReference type="SUPFAM" id="SSF56719">
    <property type="entry name" value="Type II DNA topoisomerase"/>
    <property type="match status" value="1"/>
</dbReference>
<dbReference type="InterPro" id="IPR000565">
    <property type="entry name" value="Topo_IIA_B"/>
</dbReference>
<dbReference type="GO" id="GO:0007059">
    <property type="term" value="P:chromosome segregation"/>
    <property type="evidence" value="ECO:0007669"/>
    <property type="project" value="UniProtKB-UniRule"/>
</dbReference>
<dbReference type="InterPro" id="IPR013759">
    <property type="entry name" value="Topo_IIA_B_C"/>
</dbReference>
<feature type="site" description="Interaction with DNA" evidence="10">
    <location>
        <position position="530"/>
    </location>
</feature>
<evidence type="ECO:0000313" key="15">
    <source>
        <dbReference type="Proteomes" id="UP000548685"/>
    </source>
</evidence>
<dbReference type="Pfam" id="PF00204">
    <property type="entry name" value="DNA_gyraseB"/>
    <property type="match status" value="1"/>
</dbReference>
<dbReference type="SUPFAM" id="SSF55874">
    <property type="entry name" value="ATPase domain of HSP90 chaperone/DNA topoisomerase II/histidine kinase"/>
    <property type="match status" value="1"/>
</dbReference>
<keyword evidence="3" id="KW-0479">Metal-binding</keyword>
<dbReference type="GO" id="GO:0006265">
    <property type="term" value="P:DNA topological change"/>
    <property type="evidence" value="ECO:0007669"/>
    <property type="project" value="UniProtKB-UniRule"/>
</dbReference>
<dbReference type="InterPro" id="IPR013760">
    <property type="entry name" value="Topo_IIA-like_dom_sf"/>
</dbReference>
<keyword evidence="7 10" id="KW-0799">Topoisomerase</keyword>
<dbReference type="InterPro" id="IPR013506">
    <property type="entry name" value="Topo_IIA_bsu_dom2"/>
</dbReference>
<dbReference type="InterPro" id="IPR036890">
    <property type="entry name" value="HATPase_C_sf"/>
</dbReference>
<feature type="binding site" evidence="10">
    <location>
        <position position="87"/>
    </location>
    <ligand>
        <name>ATP</name>
        <dbReference type="ChEBI" id="CHEBI:30616"/>
    </ligand>
</feature>
<dbReference type="NCBIfam" id="TIGR01055">
    <property type="entry name" value="parE_Gneg"/>
    <property type="match status" value="1"/>
</dbReference>
<dbReference type="SUPFAM" id="SSF54211">
    <property type="entry name" value="Ribosomal protein S5 domain 2-like"/>
    <property type="match status" value="1"/>
</dbReference>
<dbReference type="OrthoDB" id="9802808at2"/>
<dbReference type="PRINTS" id="PR00418">
    <property type="entry name" value="TPI2FAMILY"/>
</dbReference>
<dbReference type="FunFam" id="3.40.50.670:FF:000001">
    <property type="entry name" value="DNA topoisomerase 2"/>
    <property type="match status" value="1"/>
</dbReference>
<dbReference type="Gene3D" id="3.30.565.10">
    <property type="entry name" value="Histidine kinase-like ATPase, C-terminal domain"/>
    <property type="match status" value="1"/>
</dbReference>
<organism evidence="13 14">
    <name type="scientific">Erythrobacter ramosus</name>
    <dbReference type="NCBI Taxonomy" id="35811"/>
    <lineage>
        <taxon>Bacteria</taxon>
        <taxon>Pseudomonadati</taxon>
        <taxon>Pseudomonadota</taxon>
        <taxon>Alphaproteobacteria</taxon>
        <taxon>Sphingomonadales</taxon>
        <taxon>Erythrobacteraceae</taxon>
        <taxon>Erythrobacter/Porphyrobacter group</taxon>
        <taxon>Erythrobacter</taxon>
    </lineage>
</organism>
<keyword evidence="6" id="KW-0460">Magnesium</keyword>
<dbReference type="RefSeq" id="WP_160760952.1">
    <property type="nucleotide sequence ID" value="NZ_BAAADZ010000010.1"/>
</dbReference>
<dbReference type="InterPro" id="IPR002288">
    <property type="entry name" value="DNA_gyrase_B_C"/>
</dbReference>
<comment type="subunit">
    <text evidence="10">Heterotetramer composed of ParC and ParE.</text>
</comment>
<dbReference type="EC" id="5.6.2.2" evidence="10"/>
<dbReference type="GO" id="GO:0005694">
    <property type="term" value="C:chromosome"/>
    <property type="evidence" value="ECO:0007669"/>
    <property type="project" value="InterPro"/>
</dbReference>
<evidence type="ECO:0000256" key="10">
    <source>
        <dbReference type="HAMAP-Rule" id="MF_00938"/>
    </source>
</evidence>
<evidence type="ECO:0000256" key="3">
    <source>
        <dbReference type="ARBA" id="ARBA00022723"/>
    </source>
</evidence>
<dbReference type="Gene3D" id="3.40.50.670">
    <property type="match status" value="1"/>
</dbReference>
<dbReference type="SMART" id="SM00433">
    <property type="entry name" value="TOP2c"/>
    <property type="match status" value="1"/>
</dbReference>
<dbReference type="PANTHER" id="PTHR45866">
    <property type="entry name" value="DNA GYRASE/TOPOISOMERASE SUBUNIT B"/>
    <property type="match status" value="1"/>
</dbReference>
<dbReference type="InterPro" id="IPR005737">
    <property type="entry name" value="TopoIV_B_Gneg"/>
</dbReference>
<reference evidence="13 14" key="1">
    <citation type="submission" date="2019-12" db="EMBL/GenBank/DDBJ databases">
        <title>Genomic-based taxomic classification of the family Erythrobacteraceae.</title>
        <authorList>
            <person name="Xu L."/>
        </authorList>
    </citation>
    <scope>NUCLEOTIDE SEQUENCE [LARGE SCALE GENOMIC DNA]</scope>
    <source>
        <strain evidence="13 14">JCM 10282</strain>
    </source>
</reference>
<evidence type="ECO:0000256" key="5">
    <source>
        <dbReference type="ARBA" id="ARBA00022840"/>
    </source>
</evidence>
<dbReference type="Proteomes" id="UP000430021">
    <property type="component" value="Unassembled WGS sequence"/>
</dbReference>
<comment type="cofactor">
    <cofactor evidence="2">
        <name>Mg(2+)</name>
        <dbReference type="ChEBI" id="CHEBI:18420"/>
    </cofactor>
</comment>
<reference evidence="12 15" key="2">
    <citation type="submission" date="2020-08" db="EMBL/GenBank/DDBJ databases">
        <title>Genomic Encyclopedia of Type Strains, Phase IV (KMG-IV): sequencing the most valuable type-strain genomes for metagenomic binning, comparative biology and taxonomic classification.</title>
        <authorList>
            <person name="Goeker M."/>
        </authorList>
    </citation>
    <scope>NUCLEOTIDE SEQUENCE [LARGE SCALE GENOMIC DNA]</scope>
    <source>
        <strain evidence="12 15">DSM 8510</strain>
    </source>
</reference>
<evidence type="ECO:0000313" key="12">
    <source>
        <dbReference type="EMBL" id="MBB3776062.1"/>
    </source>
</evidence>
<dbReference type="PROSITE" id="PS00177">
    <property type="entry name" value="TOPOISOMERASE_II"/>
    <property type="match status" value="1"/>
</dbReference>
<accession>A0A6I4UIZ0</accession>
<dbReference type="SMART" id="SM00387">
    <property type="entry name" value="HATPase_c"/>
    <property type="match status" value="1"/>
</dbReference>
<evidence type="ECO:0000256" key="1">
    <source>
        <dbReference type="ARBA" id="ARBA00000185"/>
    </source>
</evidence>
<evidence type="ECO:0000256" key="4">
    <source>
        <dbReference type="ARBA" id="ARBA00022741"/>
    </source>
</evidence>
<dbReference type="PROSITE" id="PS50880">
    <property type="entry name" value="TOPRIM"/>
    <property type="match status" value="1"/>
</dbReference>
<gene>
    <name evidence="10 13" type="primary">parE</name>
    <name evidence="12" type="ORF">FHS52_002031</name>
    <name evidence="13" type="ORF">GRI59_09555</name>
</gene>
<dbReference type="HAMAP" id="MF_00938">
    <property type="entry name" value="ParE_type1"/>
    <property type="match status" value="1"/>
</dbReference>
<dbReference type="GO" id="GO:0003677">
    <property type="term" value="F:DNA binding"/>
    <property type="evidence" value="ECO:0007669"/>
    <property type="project" value="UniProtKB-UniRule"/>
</dbReference>
<dbReference type="Proteomes" id="UP000548685">
    <property type="component" value="Unassembled WGS sequence"/>
</dbReference>
<dbReference type="GO" id="GO:0005524">
    <property type="term" value="F:ATP binding"/>
    <property type="evidence" value="ECO:0007669"/>
    <property type="project" value="UniProtKB-UniRule"/>
</dbReference>
<evidence type="ECO:0000256" key="7">
    <source>
        <dbReference type="ARBA" id="ARBA00023029"/>
    </source>
</evidence>
<feature type="site" description="Interaction with DNA" evidence="10">
    <location>
        <position position="648"/>
    </location>
</feature>
<dbReference type="InterPro" id="IPR018522">
    <property type="entry name" value="TopoIIA_CS"/>
</dbReference>
<dbReference type="InterPro" id="IPR001241">
    <property type="entry name" value="Topo_IIA"/>
</dbReference>
<dbReference type="InterPro" id="IPR003594">
    <property type="entry name" value="HATPase_dom"/>
</dbReference>
<evidence type="ECO:0000256" key="2">
    <source>
        <dbReference type="ARBA" id="ARBA00001946"/>
    </source>
</evidence>
<comment type="caution">
    <text evidence="13">The sequence shown here is derived from an EMBL/GenBank/DDBJ whole genome shotgun (WGS) entry which is preliminary data.</text>
</comment>
<feature type="binding site" evidence="10">
    <location>
        <begin position="129"/>
        <end position="135"/>
    </location>
    <ligand>
        <name>ATP</name>
        <dbReference type="ChEBI" id="CHEBI:30616"/>
    </ligand>
</feature>
<evidence type="ECO:0000259" key="11">
    <source>
        <dbReference type="PROSITE" id="PS50880"/>
    </source>
</evidence>
<proteinExistence type="inferred from homology"/>
<sequence>MADTTPDDLFANTPTSSGDYNASAIEVLEGLEPVRRRPGMYIGGTDDRAFHHLAAEVLDNSMDEAVAGHATRIEVRLDEGNRLTIADNGRGMPVDEHPKFPGKSTLEVILSTLHSGGKFSGKAYATSGGLHGVGISVVNALSVHTRVEVARDKQLYAQEFSRGVTQGPLQILGATPNRRGTTVSFVPDEEIFGDRKFNPKRLFKLARSKAYLFAGVEIRWKCAASLASEDVPGEAVFKFPGGLADHLAEQVGARECVTAQPFTGLQEFPMVDGLGQGRAEWAIAWPLYSDGATSWYCNTVPTPDGGTHEQGLRTALTRGLRAFGELVGAKKAKDITADDVMNGAEVMLSVFIRDPQFQSQTKDRLTSPEAARLVENAVRDHFDHFLTDNMERGKALLGEVMERMDERLKRKQEREIKRKTATNAKKLRLPGKLTDCSGEGGRETELFIVEGDSAGGSAKQARDRKSQAILPIRGKILNVASATADKIRANSEIADLALALGCGTRKDCDASNLRYDRVIIMTDADVDGAHIATLLMTFFFQEMPDIVKKGHLFLAQPPLYRLTAGKESRYARDEAARAELEATVFKGKKVEVARFKGLGEMNPQQLRETTMAPETRGLIRITLPQEFEDRAGVARLVDELMGRNPEHRFNFIQNRAGEIDRDLIDA</sequence>
<comment type="function">
    <text evidence="10">Topoisomerase IV is essential for chromosome segregation. It relaxes supercoiled DNA. Performs the decatenation events required during the replication of a circular DNA molecule.</text>
</comment>
<dbReference type="Pfam" id="PF01751">
    <property type="entry name" value="Toprim"/>
    <property type="match status" value="1"/>
</dbReference>
<dbReference type="AlphaFoldDB" id="A0A6I4UIZ0"/>